<dbReference type="Proteomes" id="UP001516588">
    <property type="component" value="Unassembled WGS sequence"/>
</dbReference>
<sequence>MNRRMVIKSKFRFTVFLIILMVAAVTMLNTVLGFNISNGNTEKNYIQVEISSGDTLWDIASTYAGDEVDTRDAIHQICTINDINAGDLVDGMIIDVPEDFN</sequence>
<reference evidence="1 2" key="1">
    <citation type="submission" date="2020-10" db="EMBL/GenBank/DDBJ databases">
        <title>ChiBAC.</title>
        <authorList>
            <person name="Zenner C."/>
            <person name="Hitch T.C.A."/>
            <person name="Clavel T."/>
        </authorList>
    </citation>
    <scope>NUCLEOTIDE SEQUENCE [LARGE SCALE GENOMIC DNA]</scope>
    <source>
        <strain evidence="1 2">DSM 108706</strain>
    </source>
</reference>
<accession>A0ABR9QVT7</accession>
<evidence type="ECO:0000313" key="2">
    <source>
        <dbReference type="Proteomes" id="UP001516588"/>
    </source>
</evidence>
<gene>
    <name evidence="1" type="ORF">INF20_01680</name>
</gene>
<evidence type="ECO:0000313" key="1">
    <source>
        <dbReference type="EMBL" id="MBE5034987.1"/>
    </source>
</evidence>
<dbReference type="Gene3D" id="3.10.350.10">
    <property type="entry name" value="LysM domain"/>
    <property type="match status" value="1"/>
</dbReference>
<name>A0ABR9QVT7_9FIRM</name>
<comment type="caution">
    <text evidence="1">The sequence shown here is derived from an EMBL/GenBank/DDBJ whole genome shotgun (WGS) entry which is preliminary data.</text>
</comment>
<keyword evidence="2" id="KW-1185">Reference proteome</keyword>
<evidence type="ECO:0008006" key="3">
    <source>
        <dbReference type="Google" id="ProtNLM"/>
    </source>
</evidence>
<protein>
    <recommendedName>
        <fullName evidence="3">LysM domain-containing protein</fullName>
    </recommendedName>
</protein>
<dbReference type="EMBL" id="JADCKA010000002">
    <property type="protein sequence ID" value="MBE5034987.1"/>
    <property type="molecule type" value="Genomic_DNA"/>
</dbReference>
<organism evidence="1 2">
    <name type="scientific">Gallibacter intestinalis</name>
    <dbReference type="NCBI Taxonomy" id="2779356"/>
    <lineage>
        <taxon>Bacteria</taxon>
        <taxon>Bacillati</taxon>
        <taxon>Bacillota</taxon>
        <taxon>Clostridia</taxon>
        <taxon>Eubacteriales</taxon>
        <taxon>Eubacteriaceae</taxon>
        <taxon>Gallibacter</taxon>
    </lineage>
</organism>
<proteinExistence type="predicted"/>
<dbReference type="InterPro" id="IPR036779">
    <property type="entry name" value="LysM_dom_sf"/>
</dbReference>
<dbReference type="RefSeq" id="WP_226384657.1">
    <property type="nucleotide sequence ID" value="NZ_JADCKA010000002.1"/>
</dbReference>